<reference evidence="1" key="1">
    <citation type="submission" date="2022-09" db="EMBL/GenBank/DDBJ databases">
        <title>Actin cytoskeleton and complex cell architecture in an #Asgard archaeon.</title>
        <authorList>
            <person name="Ponce Toledo R.I."/>
            <person name="Schleper C."/>
            <person name="Rodrigues Oliveira T."/>
            <person name="Wollweber F."/>
            <person name="Xu J."/>
            <person name="Rittmann S."/>
            <person name="Klingl A."/>
            <person name="Pilhofer M."/>
        </authorList>
    </citation>
    <scope>NUCLEOTIDE SEQUENCE</scope>
    <source>
        <strain evidence="1">B-35</strain>
    </source>
</reference>
<dbReference type="Proteomes" id="UP001208689">
    <property type="component" value="Chromosome"/>
</dbReference>
<accession>A0ABY6HNM6</accession>
<keyword evidence="2" id="KW-1185">Reference proteome</keyword>
<organism evidence="1 2">
    <name type="scientific">Candidatus Lokiarchaeum ossiferum</name>
    <dbReference type="NCBI Taxonomy" id="2951803"/>
    <lineage>
        <taxon>Archaea</taxon>
        <taxon>Promethearchaeati</taxon>
        <taxon>Promethearchaeota</taxon>
        <taxon>Promethearchaeia</taxon>
        <taxon>Promethearchaeales</taxon>
        <taxon>Promethearchaeaceae</taxon>
        <taxon>Candidatus Lokiarchaeum</taxon>
    </lineage>
</organism>
<protein>
    <submittedName>
        <fullName evidence="1">Uncharacterized protein</fullName>
    </submittedName>
</protein>
<gene>
    <name evidence="1" type="ORF">NEF87_000772</name>
</gene>
<dbReference type="EMBL" id="CP104013">
    <property type="protein sequence ID" value="UYP44487.1"/>
    <property type="molecule type" value="Genomic_DNA"/>
</dbReference>
<name>A0ABY6HNM6_9ARCH</name>
<proteinExistence type="predicted"/>
<evidence type="ECO:0000313" key="1">
    <source>
        <dbReference type="EMBL" id="UYP44487.1"/>
    </source>
</evidence>
<evidence type="ECO:0000313" key="2">
    <source>
        <dbReference type="Proteomes" id="UP001208689"/>
    </source>
</evidence>
<sequence>MEKKKRSMVEIIDSVYEYIETNGGEIYASNLREVVSNPTTVLEIIKNIQERPYLYFNSHSVSKKKKTSKKPKTYTTLKLSSHRRNPKHRYLQLEEVIEYLERFYHTTNTEDLSKADALLVLTRTIDALNRISHRLPVDSSYFL</sequence>